<dbReference type="VEuPathDB" id="FungiDB:KRP22_2619"/>
<dbReference type="AlphaFoldDB" id="H3GR31"/>
<dbReference type="OMA" id="GKCASHS"/>
<proteinExistence type="predicted"/>
<dbReference type="EMBL" id="DS566036">
    <property type="status" value="NOT_ANNOTATED_CDS"/>
    <property type="molecule type" value="Genomic_DNA"/>
</dbReference>
<name>H3GR31_PHYRM</name>
<sequence length="180" mass="19794">MTGRDSVDYTTSPPLASYSALLKNGSELELRPSFGSPPKDCSNLYQTELVSSGKPNAATTYQQELQVAMELANFSLDQYNKTPSDIPNVTSDKPAPQLGINIRPAVTPKQPELQCQTVWSSDDDMIASSDEPKLKRGCSTIGATPYDDDRGFRKKSREKMRRHEVNGKCASHSLSCSWTS</sequence>
<dbReference type="Proteomes" id="UP000005238">
    <property type="component" value="Unassembled WGS sequence"/>
</dbReference>
<dbReference type="VEuPathDB" id="FungiDB:KRP23_4135"/>
<feature type="region of interest" description="Disordered" evidence="1">
    <location>
        <begin position="125"/>
        <end position="166"/>
    </location>
</feature>
<evidence type="ECO:0000256" key="1">
    <source>
        <dbReference type="SAM" id="MobiDB-lite"/>
    </source>
</evidence>
<dbReference type="eggNOG" id="ENOG502RXW5">
    <property type="taxonomic scope" value="Eukaryota"/>
</dbReference>
<evidence type="ECO:0000313" key="3">
    <source>
        <dbReference type="Proteomes" id="UP000005238"/>
    </source>
</evidence>
<organism evidence="2 3">
    <name type="scientific">Phytophthora ramorum</name>
    <name type="common">Sudden oak death agent</name>
    <dbReference type="NCBI Taxonomy" id="164328"/>
    <lineage>
        <taxon>Eukaryota</taxon>
        <taxon>Sar</taxon>
        <taxon>Stramenopiles</taxon>
        <taxon>Oomycota</taxon>
        <taxon>Peronosporomycetes</taxon>
        <taxon>Peronosporales</taxon>
        <taxon>Peronosporaceae</taxon>
        <taxon>Phytophthora</taxon>
    </lineage>
</organism>
<dbReference type="InParanoid" id="H3GR31"/>
<reference evidence="3" key="1">
    <citation type="journal article" date="2006" name="Science">
        <title>Phytophthora genome sequences uncover evolutionary origins and mechanisms of pathogenesis.</title>
        <authorList>
            <person name="Tyler B.M."/>
            <person name="Tripathy S."/>
            <person name="Zhang X."/>
            <person name="Dehal P."/>
            <person name="Jiang R.H."/>
            <person name="Aerts A."/>
            <person name="Arredondo F.D."/>
            <person name="Baxter L."/>
            <person name="Bensasson D."/>
            <person name="Beynon J.L."/>
            <person name="Chapman J."/>
            <person name="Damasceno C.M."/>
            <person name="Dorrance A.E."/>
            <person name="Dou D."/>
            <person name="Dickerman A.W."/>
            <person name="Dubchak I.L."/>
            <person name="Garbelotto M."/>
            <person name="Gijzen M."/>
            <person name="Gordon S.G."/>
            <person name="Govers F."/>
            <person name="Grunwald N.J."/>
            <person name="Huang W."/>
            <person name="Ivors K.L."/>
            <person name="Jones R.W."/>
            <person name="Kamoun S."/>
            <person name="Krampis K."/>
            <person name="Lamour K.H."/>
            <person name="Lee M.K."/>
            <person name="McDonald W.H."/>
            <person name="Medina M."/>
            <person name="Meijer H.J."/>
            <person name="Nordberg E.K."/>
            <person name="Maclean D.J."/>
            <person name="Ospina-Giraldo M.D."/>
            <person name="Morris P.F."/>
            <person name="Phuntumart V."/>
            <person name="Putnam N.H."/>
            <person name="Rash S."/>
            <person name="Rose J.K."/>
            <person name="Sakihama Y."/>
            <person name="Salamov A.A."/>
            <person name="Savidor A."/>
            <person name="Scheuring C.F."/>
            <person name="Smith B.M."/>
            <person name="Sobral B.W."/>
            <person name="Terry A."/>
            <person name="Torto-Alalibo T.A."/>
            <person name="Win J."/>
            <person name="Xu Z."/>
            <person name="Zhang H."/>
            <person name="Grigoriev I.V."/>
            <person name="Rokhsar D.S."/>
            <person name="Boore J.L."/>
        </authorList>
    </citation>
    <scope>NUCLEOTIDE SEQUENCE [LARGE SCALE GENOMIC DNA]</scope>
    <source>
        <strain evidence="3">Pr102</strain>
    </source>
</reference>
<accession>H3GR31</accession>
<dbReference type="HOGENOM" id="CLU_1499172_0_0_1"/>
<reference evidence="2" key="2">
    <citation type="submission" date="2015-06" db="UniProtKB">
        <authorList>
            <consortium name="EnsemblProtists"/>
        </authorList>
    </citation>
    <scope>IDENTIFICATION</scope>
    <source>
        <strain evidence="2">Pr102</strain>
    </source>
</reference>
<keyword evidence="3" id="KW-1185">Reference proteome</keyword>
<evidence type="ECO:0000313" key="2">
    <source>
        <dbReference type="EnsemblProtists" id="Phyra79311"/>
    </source>
</evidence>
<dbReference type="EnsemblProtists" id="Phyra79311">
    <property type="protein sequence ID" value="Phyra79311"/>
    <property type="gene ID" value="Phyra79311"/>
</dbReference>
<protein>
    <submittedName>
        <fullName evidence="2">Uncharacterized protein</fullName>
    </submittedName>
</protein>